<name>B8EJN9_METSB</name>
<gene>
    <name evidence="2" type="ordered locus">Msil_0470</name>
</gene>
<feature type="transmembrane region" description="Helical" evidence="1">
    <location>
        <begin position="41"/>
        <end position="61"/>
    </location>
</feature>
<proteinExistence type="predicted"/>
<dbReference type="Proteomes" id="UP000002257">
    <property type="component" value="Chromosome"/>
</dbReference>
<dbReference type="Pfam" id="PF11162">
    <property type="entry name" value="DUF2946"/>
    <property type="match status" value="1"/>
</dbReference>
<evidence type="ECO:0000313" key="2">
    <source>
        <dbReference type="EMBL" id="ACK49443.1"/>
    </source>
</evidence>
<reference evidence="2 3" key="1">
    <citation type="journal article" date="2010" name="J. Bacteriol.">
        <title>Complete genome sequence of the aerobic facultative methanotroph Methylocella silvestris BL2.</title>
        <authorList>
            <person name="Chen Y."/>
            <person name="Crombie A."/>
            <person name="Rahman M.T."/>
            <person name="Dedysh S.N."/>
            <person name="Liesack W."/>
            <person name="Stott M.B."/>
            <person name="Alam M."/>
            <person name="Theisen A.R."/>
            <person name="Murrell J.C."/>
            <person name="Dunfield P.F."/>
        </authorList>
    </citation>
    <scope>NUCLEOTIDE SEQUENCE [LARGE SCALE GENOMIC DNA]</scope>
    <source>
        <strain evidence="3">DSM 15510 / CIP 108128 / LMG 27833 / NCIMB 13906 / BL2</strain>
    </source>
</reference>
<keyword evidence="1" id="KW-1133">Transmembrane helix</keyword>
<dbReference type="STRING" id="395965.Msil_0470"/>
<sequence length="166" mass="17193">MSDQHGSIARREILALSLIIAILEGSTVTASQRACVRPRRHSAGVLAFALAAWIAVVFAPLHLCCLGRAPSFAAQTSALDGYAPIIMCSSHSHDGDHAPDDGSGHSSHTDCACCGVSDALATAPDAMFAPARSPVLADESAPAVSFGFFSRRRTLAGRPRAPPSSV</sequence>
<accession>B8EJN9</accession>
<keyword evidence="1" id="KW-0812">Transmembrane</keyword>
<evidence type="ECO:0000313" key="3">
    <source>
        <dbReference type="Proteomes" id="UP000002257"/>
    </source>
</evidence>
<keyword evidence="1" id="KW-0472">Membrane</keyword>
<dbReference type="HOGENOM" id="CLU_1600788_0_0_5"/>
<protein>
    <recommendedName>
        <fullName evidence="4">DUF2946 domain-containing protein</fullName>
    </recommendedName>
</protein>
<evidence type="ECO:0000256" key="1">
    <source>
        <dbReference type="SAM" id="Phobius"/>
    </source>
</evidence>
<keyword evidence="3" id="KW-1185">Reference proteome</keyword>
<evidence type="ECO:0008006" key="4">
    <source>
        <dbReference type="Google" id="ProtNLM"/>
    </source>
</evidence>
<dbReference type="EMBL" id="CP001280">
    <property type="protein sequence ID" value="ACK49443.1"/>
    <property type="molecule type" value="Genomic_DNA"/>
</dbReference>
<organism evidence="2 3">
    <name type="scientific">Methylocella silvestris (strain DSM 15510 / CIP 108128 / LMG 27833 / NCIMB 13906 / BL2)</name>
    <dbReference type="NCBI Taxonomy" id="395965"/>
    <lineage>
        <taxon>Bacteria</taxon>
        <taxon>Pseudomonadati</taxon>
        <taxon>Pseudomonadota</taxon>
        <taxon>Alphaproteobacteria</taxon>
        <taxon>Hyphomicrobiales</taxon>
        <taxon>Beijerinckiaceae</taxon>
        <taxon>Methylocella</taxon>
    </lineage>
</organism>
<dbReference type="KEGG" id="msl:Msil_0470"/>
<dbReference type="AlphaFoldDB" id="B8EJN9"/>
<dbReference type="InterPro" id="IPR021333">
    <property type="entry name" value="DUF2946"/>
</dbReference>